<dbReference type="Gene3D" id="3.50.50.60">
    <property type="entry name" value="FAD/NAD(P)-binding domain"/>
    <property type="match status" value="2"/>
</dbReference>
<dbReference type="Proteomes" id="UP001222325">
    <property type="component" value="Unassembled WGS sequence"/>
</dbReference>
<keyword evidence="5" id="KW-0521">NADP</keyword>
<accession>A0AAD6UC91</accession>
<sequence>MPLPSIPSHPSDPTSSRMTVDRYEIASSWLQRFSTFLSSCDAQRAAACLHEQGFLRDILTLTWSNRTLCGRAKIAAYLRASLHKSSIHDVKLDVQPHLTPEFTEATSTVASGFTFETAVGPGAGYFFLNPTASGDWYAMSVFITLQEIRGHEESGAEEGVYGGHTLSWTDIALERRLKIEQDPHVLIIGGGQTGLNIGARFKQMNISALIVEKNARVGDNWRERYPTLTLHSFKRQAELMYQPYPANWPVFTPRDKLAQWLEQYSQSDDLVVWTKSRPLPAPIYDPVSKRWTVIIDRDGRHVTIHPVHIVIAAGTLGAPLIPPVRDPERFRGITLHAGYYHGGAPFAGKRVIVVGAGNSAADICQDVTFHGGNVTMVQRSSTCVVSAANARRQMEQLWPANAPTAVGDFKLNAIPLLMMKRILSAREKESWEAEKETHKGLREAGMKLNMGPDGSGAYPLMFERFGGFWLDVGCAKLIREGKVKVKQGVEVARFTEHSVVFTDGSSLPADVVIYATSYQSIRDNMRALFSDEVIDQTDPLWGVDEEGEIRGCYRASGHPGLWFGAGNFAVSRFYSKQLALEIKAIELGLYKV</sequence>
<evidence type="ECO:0000256" key="4">
    <source>
        <dbReference type="ARBA" id="ARBA00022827"/>
    </source>
</evidence>
<dbReference type="GO" id="GO:0050660">
    <property type="term" value="F:flavin adenine dinucleotide binding"/>
    <property type="evidence" value="ECO:0007669"/>
    <property type="project" value="InterPro"/>
</dbReference>
<organism evidence="7 8">
    <name type="scientific">Mycena belliarum</name>
    <dbReference type="NCBI Taxonomy" id="1033014"/>
    <lineage>
        <taxon>Eukaryota</taxon>
        <taxon>Fungi</taxon>
        <taxon>Dikarya</taxon>
        <taxon>Basidiomycota</taxon>
        <taxon>Agaricomycotina</taxon>
        <taxon>Agaricomycetes</taxon>
        <taxon>Agaricomycetidae</taxon>
        <taxon>Agaricales</taxon>
        <taxon>Marasmiineae</taxon>
        <taxon>Mycenaceae</taxon>
        <taxon>Mycena</taxon>
    </lineage>
</organism>
<dbReference type="FunFam" id="3.50.50.60:FF:000023">
    <property type="entry name" value="Dimethylaniline monooxygenase [N-oxide-forming]"/>
    <property type="match status" value="1"/>
</dbReference>
<dbReference type="SUPFAM" id="SSF51905">
    <property type="entry name" value="FAD/NAD(P)-binding domain"/>
    <property type="match status" value="1"/>
</dbReference>
<evidence type="ECO:0000256" key="1">
    <source>
        <dbReference type="ARBA" id="ARBA00001974"/>
    </source>
</evidence>
<keyword evidence="4" id="KW-0274">FAD</keyword>
<proteinExistence type="inferred from homology"/>
<evidence type="ECO:0000313" key="7">
    <source>
        <dbReference type="EMBL" id="KAJ7093444.1"/>
    </source>
</evidence>
<keyword evidence="6" id="KW-0560">Oxidoreductase</keyword>
<evidence type="ECO:0000256" key="3">
    <source>
        <dbReference type="ARBA" id="ARBA00022630"/>
    </source>
</evidence>
<keyword evidence="3" id="KW-0285">Flavoprotein</keyword>
<keyword evidence="8" id="KW-1185">Reference proteome</keyword>
<comment type="caution">
    <text evidence="7">The sequence shown here is derived from an EMBL/GenBank/DDBJ whole genome shotgun (WGS) entry which is preliminary data.</text>
</comment>
<name>A0AAD6UC91_9AGAR</name>
<dbReference type="Pfam" id="PF00743">
    <property type="entry name" value="FMO-like"/>
    <property type="match status" value="1"/>
</dbReference>
<dbReference type="EMBL" id="JARJCN010000016">
    <property type="protein sequence ID" value="KAJ7093444.1"/>
    <property type="molecule type" value="Genomic_DNA"/>
</dbReference>
<protein>
    <submittedName>
        <fullName evidence="7">FAD/NAD-P-binding domain-containing protein</fullName>
    </submittedName>
</protein>
<evidence type="ECO:0000256" key="2">
    <source>
        <dbReference type="ARBA" id="ARBA00009183"/>
    </source>
</evidence>
<comment type="cofactor">
    <cofactor evidence="1">
        <name>FAD</name>
        <dbReference type="ChEBI" id="CHEBI:57692"/>
    </cofactor>
</comment>
<dbReference type="GO" id="GO:0004499">
    <property type="term" value="F:N,N-dimethylaniline monooxygenase activity"/>
    <property type="evidence" value="ECO:0007669"/>
    <property type="project" value="InterPro"/>
</dbReference>
<dbReference type="InterPro" id="IPR036188">
    <property type="entry name" value="FAD/NAD-bd_sf"/>
</dbReference>
<evidence type="ECO:0000313" key="8">
    <source>
        <dbReference type="Proteomes" id="UP001222325"/>
    </source>
</evidence>
<dbReference type="PANTHER" id="PTHR43539">
    <property type="entry name" value="FLAVIN-BINDING MONOOXYGENASE-LIKE PROTEIN (AFU_ORTHOLOGUE AFUA_4G09220)"/>
    <property type="match status" value="1"/>
</dbReference>
<comment type="similarity">
    <text evidence="2">Belongs to the FMO family.</text>
</comment>
<evidence type="ECO:0000256" key="6">
    <source>
        <dbReference type="ARBA" id="ARBA00023002"/>
    </source>
</evidence>
<dbReference type="GO" id="GO:0050661">
    <property type="term" value="F:NADP binding"/>
    <property type="evidence" value="ECO:0007669"/>
    <property type="project" value="InterPro"/>
</dbReference>
<dbReference type="AlphaFoldDB" id="A0AAD6UC91"/>
<reference evidence="7" key="1">
    <citation type="submission" date="2023-03" db="EMBL/GenBank/DDBJ databases">
        <title>Massive genome expansion in bonnet fungi (Mycena s.s.) driven by repeated elements and novel gene families across ecological guilds.</title>
        <authorList>
            <consortium name="Lawrence Berkeley National Laboratory"/>
            <person name="Harder C.B."/>
            <person name="Miyauchi S."/>
            <person name="Viragh M."/>
            <person name="Kuo A."/>
            <person name="Thoen E."/>
            <person name="Andreopoulos B."/>
            <person name="Lu D."/>
            <person name="Skrede I."/>
            <person name="Drula E."/>
            <person name="Henrissat B."/>
            <person name="Morin E."/>
            <person name="Kohler A."/>
            <person name="Barry K."/>
            <person name="LaButti K."/>
            <person name="Morin E."/>
            <person name="Salamov A."/>
            <person name="Lipzen A."/>
            <person name="Mereny Z."/>
            <person name="Hegedus B."/>
            <person name="Baldrian P."/>
            <person name="Stursova M."/>
            <person name="Weitz H."/>
            <person name="Taylor A."/>
            <person name="Grigoriev I.V."/>
            <person name="Nagy L.G."/>
            <person name="Martin F."/>
            <person name="Kauserud H."/>
        </authorList>
    </citation>
    <scope>NUCLEOTIDE SEQUENCE</scope>
    <source>
        <strain evidence="7">CBHHK173m</strain>
    </source>
</reference>
<dbReference type="InterPro" id="IPR050982">
    <property type="entry name" value="Auxin_biosynth/cation_transpt"/>
</dbReference>
<gene>
    <name evidence="7" type="ORF">B0H15DRAFT_947567</name>
</gene>
<evidence type="ECO:0000256" key="5">
    <source>
        <dbReference type="ARBA" id="ARBA00022857"/>
    </source>
</evidence>
<dbReference type="InterPro" id="IPR020946">
    <property type="entry name" value="Flavin_mOase-like"/>
</dbReference>
<dbReference type="PANTHER" id="PTHR43539:SF68">
    <property type="entry name" value="FLAVIN-BINDING MONOOXYGENASE-LIKE PROTEIN (AFU_ORTHOLOGUE AFUA_4G09220)"/>
    <property type="match status" value="1"/>
</dbReference>